<dbReference type="PANTHER" id="PTHR12652">
    <property type="entry name" value="PEROXISOMAL BIOGENESIS FACTOR 11"/>
    <property type="match status" value="1"/>
</dbReference>
<proteinExistence type="predicted"/>
<comment type="caution">
    <text evidence="6">The sequence shown here is derived from an EMBL/GenBank/DDBJ whole genome shotgun (WGS) entry which is preliminary data.</text>
</comment>
<keyword evidence="2" id="KW-0472">Membrane</keyword>
<reference evidence="7" key="1">
    <citation type="submission" date="2017-03" db="EMBL/GenBank/DDBJ databases">
        <title>Genomes of endolithic fungi from Antarctica.</title>
        <authorList>
            <person name="Coleine C."/>
            <person name="Masonjones S."/>
            <person name="Stajich J.E."/>
        </authorList>
    </citation>
    <scope>NUCLEOTIDE SEQUENCE [LARGE SCALE GENOMIC DNA]</scope>
    <source>
        <strain evidence="7">CCFEE 5527</strain>
    </source>
</reference>
<evidence type="ECO:0000313" key="7">
    <source>
        <dbReference type="Proteomes" id="UP000192596"/>
    </source>
</evidence>
<evidence type="ECO:0000256" key="2">
    <source>
        <dbReference type="ARBA" id="ARBA00023136"/>
    </source>
</evidence>
<name>A0A1V8SET8_9PEZI</name>
<dbReference type="STRING" id="1507870.A0A1V8SET8"/>
<dbReference type="EMBL" id="NAJO01000052">
    <property type="protein sequence ID" value="OQN97672.1"/>
    <property type="molecule type" value="Genomic_DNA"/>
</dbReference>
<protein>
    <submittedName>
        <fullName evidence="6">Uncharacterized protein</fullName>
    </submittedName>
</protein>
<gene>
    <name evidence="6" type="ORF">B0A48_16536</name>
</gene>
<dbReference type="Proteomes" id="UP000192596">
    <property type="component" value="Unassembled WGS sequence"/>
</dbReference>
<dbReference type="InParanoid" id="A0A1V8SET8"/>
<sequence>MSDAAAEPGAPVDTTKPIPQASEKSVSNEVQKKAPSLVKYAQTPDKVILRLNKLISTPGGLNSFLSTFNYTLYLVAYLESKSIPLQTRLFSLLGRSGPSPATLAAPSHIAALGTLLSSTRTTLRLFGLFPLYAWMRTLLQGPKQGQDPVLYATALTQCTFYILFQGLENIGLLTDHKVLSPSATARWNKSGTTARIYTWSYRAWLAGVLCDFVRLGREAQLERIKRSNSEVSTTEQEKTDARWWSELIVPFAWLPVALQFAGVKEGGLPGFNLGIMGACGAMAGLSKTTALWESTA</sequence>
<feature type="region of interest" description="Disordered" evidence="5">
    <location>
        <begin position="1"/>
        <end position="29"/>
    </location>
</feature>
<evidence type="ECO:0000256" key="4">
    <source>
        <dbReference type="ARBA" id="ARBA00046271"/>
    </source>
</evidence>
<keyword evidence="3" id="KW-0576">Peroxisome</keyword>
<keyword evidence="7" id="KW-1185">Reference proteome</keyword>
<dbReference type="AlphaFoldDB" id="A0A1V8SET8"/>
<dbReference type="GO" id="GO:0016559">
    <property type="term" value="P:peroxisome fission"/>
    <property type="evidence" value="ECO:0007669"/>
    <property type="project" value="InterPro"/>
</dbReference>
<comment type="subcellular location">
    <subcellularLocation>
        <location evidence="4">Peroxisome membrane</location>
    </subcellularLocation>
</comment>
<dbReference type="GO" id="GO:0005778">
    <property type="term" value="C:peroxisomal membrane"/>
    <property type="evidence" value="ECO:0007669"/>
    <property type="project" value="UniProtKB-SubCell"/>
</dbReference>
<evidence type="ECO:0000256" key="5">
    <source>
        <dbReference type="SAM" id="MobiDB-lite"/>
    </source>
</evidence>
<dbReference type="InterPro" id="IPR008733">
    <property type="entry name" value="PEX11"/>
</dbReference>
<accession>A0A1V8SET8</accession>
<keyword evidence="1" id="KW-0962">Peroxisome biogenesis</keyword>
<dbReference type="OrthoDB" id="10005898at2759"/>
<evidence type="ECO:0000256" key="3">
    <source>
        <dbReference type="ARBA" id="ARBA00023140"/>
    </source>
</evidence>
<dbReference type="Pfam" id="PF05648">
    <property type="entry name" value="PEX11"/>
    <property type="match status" value="1"/>
</dbReference>
<organism evidence="6 7">
    <name type="scientific">Cryoendolithus antarcticus</name>
    <dbReference type="NCBI Taxonomy" id="1507870"/>
    <lineage>
        <taxon>Eukaryota</taxon>
        <taxon>Fungi</taxon>
        <taxon>Dikarya</taxon>
        <taxon>Ascomycota</taxon>
        <taxon>Pezizomycotina</taxon>
        <taxon>Dothideomycetes</taxon>
        <taxon>Dothideomycetidae</taxon>
        <taxon>Cladosporiales</taxon>
        <taxon>Cladosporiaceae</taxon>
        <taxon>Cryoendolithus</taxon>
    </lineage>
</organism>
<dbReference type="PANTHER" id="PTHR12652:SF25">
    <property type="entry name" value="MICROBODY (PEROXISOME) PROLIFERATION PROTEIN PEROXIN 11C (EUROFUNG)"/>
    <property type="match status" value="1"/>
</dbReference>
<evidence type="ECO:0000313" key="6">
    <source>
        <dbReference type="EMBL" id="OQN97672.1"/>
    </source>
</evidence>
<evidence type="ECO:0000256" key="1">
    <source>
        <dbReference type="ARBA" id="ARBA00022593"/>
    </source>
</evidence>